<dbReference type="EMBL" id="JAGHQL010000041">
    <property type="protein sequence ID" value="KAH0543028.1"/>
    <property type="molecule type" value="Genomic_DNA"/>
</dbReference>
<comment type="caution">
    <text evidence="11">The sequence shown here is derived from an EMBL/GenBank/DDBJ whole genome shotgun (WGS) entry which is preliminary data.</text>
</comment>
<dbReference type="InterPro" id="IPR036188">
    <property type="entry name" value="FAD/NAD-bd_sf"/>
</dbReference>
<evidence type="ECO:0000259" key="10">
    <source>
        <dbReference type="PROSITE" id="PS51296"/>
    </source>
</evidence>
<evidence type="ECO:0000256" key="1">
    <source>
        <dbReference type="ARBA" id="ARBA00001974"/>
    </source>
</evidence>
<evidence type="ECO:0000256" key="6">
    <source>
        <dbReference type="ARBA" id="ARBA00022827"/>
    </source>
</evidence>
<comment type="similarity">
    <text evidence="2">Belongs to the FAD-dependent oxidoreductase family.</text>
</comment>
<dbReference type="InterPro" id="IPR023753">
    <property type="entry name" value="FAD/NAD-binding_dom"/>
</dbReference>
<feature type="domain" description="Rieske" evidence="10">
    <location>
        <begin position="39"/>
        <end position="138"/>
    </location>
</feature>
<dbReference type="OrthoDB" id="6029at2759"/>
<keyword evidence="6" id="KW-0274">FAD</keyword>
<keyword evidence="5" id="KW-0479">Metal-binding</keyword>
<dbReference type="Pfam" id="PF00355">
    <property type="entry name" value="Rieske"/>
    <property type="match status" value="1"/>
</dbReference>
<evidence type="ECO:0000256" key="5">
    <source>
        <dbReference type="ARBA" id="ARBA00022723"/>
    </source>
</evidence>
<dbReference type="Pfam" id="PF07992">
    <property type="entry name" value="Pyr_redox_2"/>
    <property type="match status" value="1"/>
</dbReference>
<dbReference type="SUPFAM" id="SSF51905">
    <property type="entry name" value="FAD/NAD(P)-binding domain"/>
    <property type="match status" value="2"/>
</dbReference>
<sequence length="573" mass="61265">MRVSTYHIRQFLLAPKRRSAGSQRAHLTASALKMAQQYKLKIPSLDLKNGEKVEAEIEGIDKAKVLLLKVADKYHALSPRCTHYGAPLVKGVLTRDGRLTCPWHGACFNVGTGDIENAPAADPLAHYPIIEKDGAVYIEGDEDTIKAGHRLGDIKCAADGQEHVVIVGGGSGCFGTVEGLRGGGFKGRVTVISREPHPPIDRTKLSKALISDANRLILRNYEWFKAASVDLITDDVLAVDFANRQVSTASRKDFSYTKLVLATGGTPRTLPLPGFKELGNIFVLRTLLDVKSILEAVGEEKGRRIVVIGSSFIGMEVAKTLVGKGHIVSVVGMEKAPLERVIGAQVGVGFQAQLEKTGVKFFMEASVDSASPSTSDVTKVGTVNLKDGSQLPADLAILGVGVAPATEFLTGNPAVQLERDGSIKVNEYFSAIGLEDVYAIGDIATYPYHGPGGNGAYTRIEHWNVAQNAGRAVANHINEPSANPKPFIPIFWSALGSQLRYCGNTVGGYDDLVLKGNPEDAKFVAYYTKGETVVAVASMGMDPTVSHASELMRRGSMPSKSEIKSGVDILGVS</sequence>
<keyword evidence="12" id="KW-1185">Reference proteome</keyword>
<dbReference type="PRINTS" id="PR00411">
    <property type="entry name" value="PNDRDTASEI"/>
</dbReference>
<evidence type="ECO:0000256" key="3">
    <source>
        <dbReference type="ARBA" id="ARBA00022630"/>
    </source>
</evidence>
<dbReference type="InterPro" id="IPR036922">
    <property type="entry name" value="Rieske_2Fe-2S_sf"/>
</dbReference>
<dbReference type="InterPro" id="IPR050446">
    <property type="entry name" value="FAD-oxidoreductase/Apoptosis"/>
</dbReference>
<keyword evidence="3" id="KW-0285">Flavoprotein</keyword>
<organism evidence="11 12">
    <name type="scientific">Glutinoglossum americanum</name>
    <dbReference type="NCBI Taxonomy" id="1670608"/>
    <lineage>
        <taxon>Eukaryota</taxon>
        <taxon>Fungi</taxon>
        <taxon>Dikarya</taxon>
        <taxon>Ascomycota</taxon>
        <taxon>Pezizomycotina</taxon>
        <taxon>Geoglossomycetes</taxon>
        <taxon>Geoglossales</taxon>
        <taxon>Geoglossaceae</taxon>
        <taxon>Glutinoglossum</taxon>
    </lineage>
</organism>
<accession>A0A9P8L4B9</accession>
<gene>
    <name evidence="11" type="ORF">FGG08_002636</name>
</gene>
<dbReference type="InterPro" id="IPR017941">
    <property type="entry name" value="Rieske_2Fe-2S"/>
</dbReference>
<dbReference type="Gene3D" id="3.30.390.30">
    <property type="match status" value="1"/>
</dbReference>
<evidence type="ECO:0000256" key="4">
    <source>
        <dbReference type="ARBA" id="ARBA00022714"/>
    </source>
</evidence>
<dbReference type="Pfam" id="PF14759">
    <property type="entry name" value="Reductase_C"/>
    <property type="match status" value="1"/>
</dbReference>
<dbReference type="GO" id="GO:0046872">
    <property type="term" value="F:metal ion binding"/>
    <property type="evidence" value="ECO:0007669"/>
    <property type="project" value="UniProtKB-KW"/>
</dbReference>
<evidence type="ECO:0000256" key="9">
    <source>
        <dbReference type="ARBA" id="ARBA00023014"/>
    </source>
</evidence>
<protein>
    <recommendedName>
        <fullName evidence="10">Rieske domain-containing protein</fullName>
    </recommendedName>
</protein>
<dbReference type="AlphaFoldDB" id="A0A9P8L4B9"/>
<keyword evidence="9" id="KW-0411">Iron-sulfur</keyword>
<dbReference type="InterPro" id="IPR028202">
    <property type="entry name" value="Reductase_C"/>
</dbReference>
<evidence type="ECO:0000256" key="7">
    <source>
        <dbReference type="ARBA" id="ARBA00023002"/>
    </source>
</evidence>
<evidence type="ECO:0000256" key="8">
    <source>
        <dbReference type="ARBA" id="ARBA00023004"/>
    </source>
</evidence>
<dbReference type="PROSITE" id="PS51296">
    <property type="entry name" value="RIESKE"/>
    <property type="match status" value="1"/>
</dbReference>
<dbReference type="GO" id="GO:0005737">
    <property type="term" value="C:cytoplasm"/>
    <property type="evidence" value="ECO:0007669"/>
    <property type="project" value="TreeGrafter"/>
</dbReference>
<dbReference type="Gene3D" id="2.102.10.10">
    <property type="entry name" value="Rieske [2Fe-2S] iron-sulphur domain"/>
    <property type="match status" value="1"/>
</dbReference>
<dbReference type="SUPFAM" id="SSF50022">
    <property type="entry name" value="ISP domain"/>
    <property type="match status" value="1"/>
</dbReference>
<dbReference type="SUPFAM" id="SSF55424">
    <property type="entry name" value="FAD/NAD-linked reductases, dimerisation (C-terminal) domain"/>
    <property type="match status" value="1"/>
</dbReference>
<dbReference type="PANTHER" id="PTHR43557">
    <property type="entry name" value="APOPTOSIS-INDUCING FACTOR 1"/>
    <property type="match status" value="1"/>
</dbReference>
<evidence type="ECO:0000313" key="11">
    <source>
        <dbReference type="EMBL" id="KAH0543028.1"/>
    </source>
</evidence>
<reference evidence="11" key="1">
    <citation type="submission" date="2021-03" db="EMBL/GenBank/DDBJ databases">
        <title>Comparative genomics and phylogenomic investigation of the class Geoglossomycetes provide insights into ecological specialization and systematics.</title>
        <authorList>
            <person name="Melie T."/>
            <person name="Pirro S."/>
            <person name="Miller A.N."/>
            <person name="Quandt A."/>
        </authorList>
    </citation>
    <scope>NUCLEOTIDE SEQUENCE</scope>
    <source>
        <strain evidence="11">GBOQ0MN5Z8</strain>
    </source>
</reference>
<keyword evidence="8" id="KW-0408">Iron</keyword>
<dbReference type="GO" id="GO:0051537">
    <property type="term" value="F:2 iron, 2 sulfur cluster binding"/>
    <property type="evidence" value="ECO:0007669"/>
    <property type="project" value="UniProtKB-KW"/>
</dbReference>
<keyword evidence="7" id="KW-0560">Oxidoreductase</keyword>
<evidence type="ECO:0000313" key="12">
    <source>
        <dbReference type="Proteomes" id="UP000698800"/>
    </source>
</evidence>
<dbReference type="Proteomes" id="UP000698800">
    <property type="component" value="Unassembled WGS sequence"/>
</dbReference>
<dbReference type="InterPro" id="IPR016156">
    <property type="entry name" value="FAD/NAD-linked_Rdtase_dimer_sf"/>
</dbReference>
<dbReference type="CDD" id="cd03478">
    <property type="entry name" value="Rieske_AIFL_N"/>
    <property type="match status" value="1"/>
</dbReference>
<evidence type="ECO:0000256" key="2">
    <source>
        <dbReference type="ARBA" id="ARBA00006442"/>
    </source>
</evidence>
<proteinExistence type="inferred from homology"/>
<dbReference type="PANTHER" id="PTHR43557:SF2">
    <property type="entry name" value="RIESKE DOMAIN-CONTAINING PROTEIN-RELATED"/>
    <property type="match status" value="1"/>
</dbReference>
<dbReference type="GO" id="GO:0016651">
    <property type="term" value="F:oxidoreductase activity, acting on NAD(P)H"/>
    <property type="evidence" value="ECO:0007669"/>
    <property type="project" value="TreeGrafter"/>
</dbReference>
<comment type="cofactor">
    <cofactor evidence="1">
        <name>FAD</name>
        <dbReference type="ChEBI" id="CHEBI:57692"/>
    </cofactor>
</comment>
<dbReference type="Gene3D" id="3.50.50.60">
    <property type="entry name" value="FAD/NAD(P)-binding domain"/>
    <property type="match status" value="2"/>
</dbReference>
<dbReference type="PRINTS" id="PR00368">
    <property type="entry name" value="FADPNR"/>
</dbReference>
<name>A0A9P8L4B9_9PEZI</name>
<keyword evidence="4" id="KW-0001">2Fe-2S</keyword>